<dbReference type="Gene3D" id="3.40.50.300">
    <property type="entry name" value="P-loop containing nucleotide triphosphate hydrolases"/>
    <property type="match status" value="1"/>
</dbReference>
<dbReference type="InterPro" id="IPR011579">
    <property type="entry name" value="ATPase_dom"/>
</dbReference>
<evidence type="ECO:0000313" key="2">
    <source>
        <dbReference type="EMBL" id="EFC92774.1"/>
    </source>
</evidence>
<reference evidence="2 3" key="1">
    <citation type="submission" date="2010-01" db="EMBL/GenBank/DDBJ databases">
        <authorList>
            <person name="Weinstock G."/>
            <person name="Sodergren E."/>
            <person name="Clifton S."/>
            <person name="Fulton L."/>
            <person name="Fulton B."/>
            <person name="Courtney L."/>
            <person name="Fronick C."/>
            <person name="Harrison M."/>
            <person name="Strong C."/>
            <person name="Farmer C."/>
            <person name="Delahaunty K."/>
            <person name="Markovic C."/>
            <person name="Hall O."/>
            <person name="Minx P."/>
            <person name="Tomlinson C."/>
            <person name="Mitreva M."/>
            <person name="Nelson J."/>
            <person name="Hou S."/>
            <person name="Wollam A."/>
            <person name="Pepin K.H."/>
            <person name="Johnson M."/>
            <person name="Bhonagiri V."/>
            <person name="Nash W.E."/>
            <person name="Warren W."/>
            <person name="Chinwalla A."/>
            <person name="Mardis E.R."/>
            <person name="Wilson R.K."/>
        </authorList>
    </citation>
    <scope>NUCLEOTIDE SEQUENCE [LARGE SCALE GENOMIC DNA]</scope>
    <source>
        <strain evidence="2 3">DSM 2374</strain>
    </source>
</reference>
<dbReference type="Proteomes" id="UP000004028">
    <property type="component" value="Unassembled WGS sequence"/>
</dbReference>
<dbReference type="RefSeq" id="WP_004034165.1">
    <property type="nucleotide sequence ID" value="NZ_GG704759.1"/>
</dbReference>
<accession>D2ZRP4</accession>
<proteinExistence type="predicted"/>
<dbReference type="PATRIC" id="fig|521002.11.peg.1481"/>
<protein>
    <recommendedName>
        <fullName evidence="1">ATPase domain-containing protein</fullName>
    </recommendedName>
</protein>
<dbReference type="SUPFAM" id="SSF52540">
    <property type="entry name" value="P-loop containing nucleoside triphosphate hydrolases"/>
    <property type="match status" value="1"/>
</dbReference>
<dbReference type="EMBL" id="ABYV02000009">
    <property type="protein sequence ID" value="EFC92774.1"/>
    <property type="molecule type" value="Genomic_DNA"/>
</dbReference>
<comment type="caution">
    <text evidence="2">The sequence shown here is derived from an EMBL/GenBank/DDBJ whole genome shotgun (WGS) entry which is preliminary data.</text>
</comment>
<dbReference type="Pfam" id="PF01637">
    <property type="entry name" value="ATPase_2"/>
    <property type="match status" value="1"/>
</dbReference>
<organism evidence="2 3">
    <name type="scientific">Methanobrevibacter smithii DSM 2374</name>
    <dbReference type="NCBI Taxonomy" id="521002"/>
    <lineage>
        <taxon>Archaea</taxon>
        <taxon>Methanobacteriati</taxon>
        <taxon>Methanobacteriota</taxon>
        <taxon>Methanomada group</taxon>
        <taxon>Methanobacteria</taxon>
        <taxon>Methanobacteriales</taxon>
        <taxon>Methanobacteriaceae</taxon>
        <taxon>Methanobrevibacter</taxon>
    </lineage>
</organism>
<feature type="domain" description="ATPase" evidence="1">
    <location>
        <begin position="38"/>
        <end position="272"/>
    </location>
</feature>
<name>D2ZRP4_METSM</name>
<sequence>MLDDFDFDKESPFQPGKPVSPYYFKGRTKIVKKILRYLNKAEKGDVQHYFITGKKGMGKTSLARYVQDFVQDKMVGVYISNKGNHSLENLVKQILEELINSAPKDSIKSKIKNIFGDYVESIEVKGTKFNFKLDEYASRDIVDNFLYYLNKSYEELCTEKGIFLIIDDINGLSESKEFVDWYKKFADSIEMKNYNIPLYILLAGYPEKFNNLVNQDESFSRIFHYDHIDYLNSEEINEFFQDTFDSVGIKCDEKSLEYMIAFSEGIPLMMQEIGDSVFWEVESNSVNMDYAIKGIVEAGRLIGKRQIKPVMDKSIRSKNYESILMKLGDKGVDSFKKSDFEKFLSPSEKKVFSKFLQRATELNILESIGKDKSGEYKFSNRLYLVYFMILNLEKEYNLNW</sequence>
<dbReference type="PANTHER" id="PTHR34301:SF8">
    <property type="entry name" value="ATPASE DOMAIN-CONTAINING PROTEIN"/>
    <property type="match status" value="1"/>
</dbReference>
<dbReference type="PANTHER" id="PTHR34301">
    <property type="entry name" value="DNA-BINDING PROTEIN-RELATED"/>
    <property type="match status" value="1"/>
</dbReference>
<evidence type="ECO:0000313" key="3">
    <source>
        <dbReference type="Proteomes" id="UP000004028"/>
    </source>
</evidence>
<dbReference type="HOGENOM" id="CLU_044037_0_0_2"/>
<dbReference type="AlphaFoldDB" id="D2ZRP4"/>
<evidence type="ECO:0000259" key="1">
    <source>
        <dbReference type="Pfam" id="PF01637"/>
    </source>
</evidence>
<dbReference type="InterPro" id="IPR027417">
    <property type="entry name" value="P-loop_NTPase"/>
</dbReference>
<gene>
    <name evidence="2" type="ORF">METSMIF1_03528</name>
</gene>